<accession>A0ABU1KZ17</accession>
<organism evidence="1 2">
    <name type="scientific">Paraburkholderia caledonica</name>
    <dbReference type="NCBI Taxonomy" id="134536"/>
    <lineage>
        <taxon>Bacteria</taxon>
        <taxon>Pseudomonadati</taxon>
        <taxon>Pseudomonadota</taxon>
        <taxon>Betaproteobacteria</taxon>
        <taxon>Burkholderiales</taxon>
        <taxon>Burkholderiaceae</taxon>
        <taxon>Paraburkholderia</taxon>
    </lineage>
</organism>
<keyword evidence="2" id="KW-1185">Reference proteome</keyword>
<dbReference type="Proteomes" id="UP001185254">
    <property type="component" value="Unassembled WGS sequence"/>
</dbReference>
<dbReference type="EMBL" id="JAVDQN010000002">
    <property type="protein sequence ID" value="MDR6376221.1"/>
    <property type="molecule type" value="Genomic_DNA"/>
</dbReference>
<evidence type="ECO:0000313" key="1">
    <source>
        <dbReference type="EMBL" id="MDR6376221.1"/>
    </source>
</evidence>
<gene>
    <name evidence="1" type="ORF">J2776_002921</name>
</gene>
<comment type="caution">
    <text evidence="1">The sequence shown here is derived from an EMBL/GenBank/DDBJ whole genome shotgun (WGS) entry which is preliminary data.</text>
</comment>
<protein>
    <submittedName>
        <fullName evidence="1">Lysine/ornithine N-monooxygenase</fullName>
    </submittedName>
</protein>
<sequence length="51" mass="5988">MHGGLGQPSLTSVYVRAAHIDRSIEQANQTKNKDESPVINNYERRFWRRFI</sequence>
<name>A0ABU1KZ17_9BURK</name>
<reference evidence="1 2" key="1">
    <citation type="submission" date="2023-07" db="EMBL/GenBank/DDBJ databases">
        <title>Sorghum-associated microbial communities from plants grown in Nebraska, USA.</title>
        <authorList>
            <person name="Schachtman D."/>
        </authorList>
    </citation>
    <scope>NUCLEOTIDE SEQUENCE [LARGE SCALE GENOMIC DNA]</scope>
    <source>
        <strain evidence="1 2">DS1039</strain>
    </source>
</reference>
<evidence type="ECO:0000313" key="2">
    <source>
        <dbReference type="Proteomes" id="UP001185254"/>
    </source>
</evidence>
<proteinExistence type="predicted"/>